<reference evidence="2 3" key="2">
    <citation type="submission" date="2018-03" db="EMBL/GenBank/DDBJ databases">
        <title>The ancient ancestry and fast evolution of plastids.</title>
        <authorList>
            <person name="Moore K.R."/>
            <person name="Magnabosco C."/>
            <person name="Momper L."/>
            <person name="Gold D.A."/>
            <person name="Bosak T."/>
            <person name="Fournier G.P."/>
        </authorList>
    </citation>
    <scope>NUCLEOTIDE SEQUENCE [LARGE SCALE GENOMIC DNA]</scope>
    <source>
        <strain evidence="2 3">CCAP 1448/3</strain>
    </source>
</reference>
<feature type="region of interest" description="Disordered" evidence="1">
    <location>
        <begin position="115"/>
        <end position="144"/>
    </location>
</feature>
<name>A0A2T1C5G1_9CYAN</name>
<gene>
    <name evidence="2" type="ORF">C7B64_08600</name>
</gene>
<dbReference type="AlphaFoldDB" id="A0A2T1C5G1"/>
<protein>
    <submittedName>
        <fullName evidence="2">DUF2442 domain-containing protein</fullName>
    </submittedName>
</protein>
<dbReference type="OrthoDB" id="8563470at2"/>
<evidence type="ECO:0000313" key="3">
    <source>
        <dbReference type="Proteomes" id="UP000238762"/>
    </source>
</evidence>
<organism evidence="2 3">
    <name type="scientific">Merismopedia glauca CCAP 1448/3</name>
    <dbReference type="NCBI Taxonomy" id="1296344"/>
    <lineage>
        <taxon>Bacteria</taxon>
        <taxon>Bacillati</taxon>
        <taxon>Cyanobacteriota</taxon>
        <taxon>Cyanophyceae</taxon>
        <taxon>Synechococcales</taxon>
        <taxon>Merismopediaceae</taxon>
        <taxon>Merismopedia</taxon>
    </lineage>
</organism>
<dbReference type="Gene3D" id="3.30.2020.40">
    <property type="entry name" value="Uncharacterised protein PF10387, DUF2442"/>
    <property type="match status" value="1"/>
</dbReference>
<feature type="compositionally biased region" description="Basic and acidic residues" evidence="1">
    <location>
        <begin position="120"/>
        <end position="133"/>
    </location>
</feature>
<dbReference type="RefSeq" id="WP_106288236.1">
    <property type="nucleotide sequence ID" value="NZ_CAWNTC010000005.1"/>
</dbReference>
<accession>A0A2T1C5G1</accession>
<dbReference type="Proteomes" id="UP000238762">
    <property type="component" value="Unassembled WGS sequence"/>
</dbReference>
<evidence type="ECO:0000256" key="1">
    <source>
        <dbReference type="SAM" id="MobiDB-lite"/>
    </source>
</evidence>
<sequence>MVKADLTIDTELKGQIARARQAGATLDDTEPRAIRAWYEMVSQRVFIELRNGVIMGFPQTLLQGLEDATPEQLVAVEITSSGYGLHWESLDVDLGVPQLVAGIFGTQKWMSEMGRQGGRVKSDAKAKASRENGKLGGRPKRILI</sequence>
<keyword evidence="3" id="KW-1185">Reference proteome</keyword>
<dbReference type="InterPro" id="IPR018841">
    <property type="entry name" value="DUF2442"/>
</dbReference>
<dbReference type="EMBL" id="PVWJ01000033">
    <property type="protein sequence ID" value="PSB03388.1"/>
    <property type="molecule type" value="Genomic_DNA"/>
</dbReference>
<evidence type="ECO:0000313" key="2">
    <source>
        <dbReference type="EMBL" id="PSB03388.1"/>
    </source>
</evidence>
<proteinExistence type="predicted"/>
<dbReference type="Pfam" id="PF10387">
    <property type="entry name" value="DUF2442"/>
    <property type="match status" value="1"/>
</dbReference>
<reference evidence="2 3" key="1">
    <citation type="submission" date="2018-02" db="EMBL/GenBank/DDBJ databases">
        <authorList>
            <person name="Cohen D.B."/>
            <person name="Kent A.D."/>
        </authorList>
    </citation>
    <scope>NUCLEOTIDE SEQUENCE [LARGE SCALE GENOMIC DNA]</scope>
    <source>
        <strain evidence="2 3">CCAP 1448/3</strain>
    </source>
</reference>
<comment type="caution">
    <text evidence="2">The sequence shown here is derived from an EMBL/GenBank/DDBJ whole genome shotgun (WGS) entry which is preliminary data.</text>
</comment>